<dbReference type="GO" id="GO:0022857">
    <property type="term" value="F:transmembrane transporter activity"/>
    <property type="evidence" value="ECO:0007669"/>
    <property type="project" value="InterPro"/>
</dbReference>
<keyword evidence="2" id="KW-0813">Transport</keyword>
<keyword evidence="4 7" id="KW-0812">Transmembrane</keyword>
<feature type="transmembrane region" description="Helical" evidence="7">
    <location>
        <begin position="58"/>
        <end position="80"/>
    </location>
</feature>
<evidence type="ECO:0000313" key="9">
    <source>
        <dbReference type="EMBL" id="OXM86766.1"/>
    </source>
</evidence>
<keyword evidence="5 7" id="KW-1133">Transmembrane helix</keyword>
<keyword evidence="6 7" id="KW-0472">Membrane</keyword>
<dbReference type="Proteomes" id="UP000215509">
    <property type="component" value="Unassembled WGS sequence"/>
</dbReference>
<feature type="transmembrane region" description="Helical" evidence="7">
    <location>
        <begin position="117"/>
        <end position="139"/>
    </location>
</feature>
<feature type="transmembrane region" description="Helical" evidence="7">
    <location>
        <begin position="374"/>
        <end position="398"/>
    </location>
</feature>
<keyword evidence="10" id="KW-1185">Reference proteome</keyword>
<dbReference type="Gene3D" id="1.20.1250.20">
    <property type="entry name" value="MFS general substrate transporter like domains"/>
    <property type="match status" value="2"/>
</dbReference>
<feature type="transmembrane region" description="Helical" evidence="7">
    <location>
        <begin position="92"/>
        <end position="111"/>
    </location>
</feature>
<reference evidence="9 10" key="1">
    <citation type="submission" date="2017-07" db="EMBL/GenBank/DDBJ databases">
        <title>Genome sequencing and assembly of Paenibacillus rigui.</title>
        <authorList>
            <person name="Mayilraj S."/>
        </authorList>
    </citation>
    <scope>NUCLEOTIDE SEQUENCE [LARGE SCALE GENOMIC DNA]</scope>
    <source>
        <strain evidence="9 10">JCM 16352</strain>
    </source>
</reference>
<gene>
    <name evidence="9" type="ORF">CF651_07905</name>
</gene>
<comment type="caution">
    <text evidence="9">The sequence shown here is derived from an EMBL/GenBank/DDBJ whole genome shotgun (WGS) entry which is preliminary data.</text>
</comment>
<proteinExistence type="predicted"/>
<evidence type="ECO:0000256" key="5">
    <source>
        <dbReference type="ARBA" id="ARBA00022989"/>
    </source>
</evidence>
<dbReference type="PRINTS" id="PR01035">
    <property type="entry name" value="TCRTETA"/>
</dbReference>
<dbReference type="Pfam" id="PF07690">
    <property type="entry name" value="MFS_1"/>
    <property type="match status" value="1"/>
</dbReference>
<organism evidence="9 10">
    <name type="scientific">Paenibacillus rigui</name>
    <dbReference type="NCBI Taxonomy" id="554312"/>
    <lineage>
        <taxon>Bacteria</taxon>
        <taxon>Bacillati</taxon>
        <taxon>Bacillota</taxon>
        <taxon>Bacilli</taxon>
        <taxon>Bacillales</taxon>
        <taxon>Paenibacillaceae</taxon>
        <taxon>Paenibacillus</taxon>
    </lineage>
</organism>
<sequence>MHSSYRLLVKKVTRMEAWKRNLFILWFGTFFSSVGIGMIIPFLPLYVQELGIHDVQQAALWAAMIFGINHLMIALISPFWGRFSDKYGQKVTMVRAGLGSAVIIAAMGLVHTPLQLLLLRALFGTMGGFSVSAVALMAIEAPKEQVGRVLGILQTGQVTGQLLGPLLGGVMAEWLGMRNSFFFTGLFIFTAGLLVLFGVHETRKYPKFRFQWGSRKAAVAAAASTTASTVPKPEKLQLNAVIKRSPVILTLFVSTFLISVSFQSISPIITLYVKSMNIQNHVEIMAGLIFASSALGTMISAPILGRLGDRYGYLSILLCCLLLISVLYIPQARISDPWVLMGARFLSGLCVGGLIPSISSLLRSLTPTAIQGSVFSYNASASSLGNVSGSLFGGVVASHMGIPVVFYIISGVFLLHFLMLAFQAKKMNRTRKHMESAVEV</sequence>
<dbReference type="InterPro" id="IPR020846">
    <property type="entry name" value="MFS_dom"/>
</dbReference>
<feature type="transmembrane region" description="Helical" evidence="7">
    <location>
        <begin position="284"/>
        <end position="304"/>
    </location>
</feature>
<dbReference type="PANTHER" id="PTHR43414:SF6">
    <property type="entry name" value="MULTIDRUG RESISTANCE PROTEIN MDTG"/>
    <property type="match status" value="1"/>
</dbReference>
<evidence type="ECO:0000259" key="8">
    <source>
        <dbReference type="PROSITE" id="PS50850"/>
    </source>
</evidence>
<feature type="transmembrane region" description="Helical" evidence="7">
    <location>
        <begin position="151"/>
        <end position="175"/>
    </location>
</feature>
<dbReference type="GO" id="GO:0005886">
    <property type="term" value="C:plasma membrane"/>
    <property type="evidence" value="ECO:0007669"/>
    <property type="project" value="UniProtKB-SubCell"/>
</dbReference>
<dbReference type="PANTHER" id="PTHR43414">
    <property type="entry name" value="MULTIDRUG RESISTANCE PROTEIN MDTG"/>
    <property type="match status" value="1"/>
</dbReference>
<evidence type="ECO:0000256" key="4">
    <source>
        <dbReference type="ARBA" id="ARBA00022692"/>
    </source>
</evidence>
<evidence type="ECO:0000256" key="6">
    <source>
        <dbReference type="ARBA" id="ARBA00023136"/>
    </source>
</evidence>
<feature type="transmembrane region" description="Helical" evidence="7">
    <location>
        <begin position="247"/>
        <end position="272"/>
    </location>
</feature>
<evidence type="ECO:0000256" key="2">
    <source>
        <dbReference type="ARBA" id="ARBA00022448"/>
    </source>
</evidence>
<dbReference type="AlphaFoldDB" id="A0A229UTC1"/>
<comment type="subcellular location">
    <subcellularLocation>
        <location evidence="1">Cell membrane</location>
        <topology evidence="1">Multi-pass membrane protein</topology>
    </subcellularLocation>
</comment>
<dbReference type="InterPro" id="IPR036259">
    <property type="entry name" value="MFS_trans_sf"/>
</dbReference>
<evidence type="ECO:0000313" key="10">
    <source>
        <dbReference type="Proteomes" id="UP000215509"/>
    </source>
</evidence>
<keyword evidence="3" id="KW-1003">Cell membrane</keyword>
<evidence type="ECO:0000256" key="3">
    <source>
        <dbReference type="ARBA" id="ARBA00022475"/>
    </source>
</evidence>
<feature type="transmembrane region" description="Helical" evidence="7">
    <location>
        <begin position="181"/>
        <end position="199"/>
    </location>
</feature>
<name>A0A229UTC1_9BACL</name>
<evidence type="ECO:0000256" key="1">
    <source>
        <dbReference type="ARBA" id="ARBA00004651"/>
    </source>
</evidence>
<dbReference type="OrthoDB" id="65739at2"/>
<dbReference type="SUPFAM" id="SSF103473">
    <property type="entry name" value="MFS general substrate transporter"/>
    <property type="match status" value="1"/>
</dbReference>
<accession>A0A229UTC1</accession>
<feature type="transmembrane region" description="Helical" evidence="7">
    <location>
        <begin position="404"/>
        <end position="422"/>
    </location>
</feature>
<feature type="domain" description="Major facilitator superfamily (MFS) profile" evidence="8">
    <location>
        <begin position="21"/>
        <end position="428"/>
    </location>
</feature>
<evidence type="ECO:0000256" key="7">
    <source>
        <dbReference type="SAM" id="Phobius"/>
    </source>
</evidence>
<protein>
    <submittedName>
        <fullName evidence="9">MFS transporter</fullName>
    </submittedName>
</protein>
<dbReference type="InterPro" id="IPR011701">
    <property type="entry name" value="MFS"/>
</dbReference>
<dbReference type="EMBL" id="NMQW01000012">
    <property type="protein sequence ID" value="OXM86766.1"/>
    <property type="molecule type" value="Genomic_DNA"/>
</dbReference>
<dbReference type="PROSITE" id="PS50850">
    <property type="entry name" value="MFS"/>
    <property type="match status" value="1"/>
</dbReference>
<dbReference type="Pfam" id="PF00083">
    <property type="entry name" value="Sugar_tr"/>
    <property type="match status" value="1"/>
</dbReference>
<dbReference type="InterPro" id="IPR005828">
    <property type="entry name" value="MFS_sugar_transport-like"/>
</dbReference>
<feature type="transmembrane region" description="Helical" evidence="7">
    <location>
        <begin position="21"/>
        <end position="46"/>
    </location>
</feature>
<feature type="transmembrane region" description="Helical" evidence="7">
    <location>
        <begin position="341"/>
        <end position="362"/>
    </location>
</feature>
<dbReference type="InterPro" id="IPR001958">
    <property type="entry name" value="Tet-R_TetA/multi-R_MdtG-like"/>
</dbReference>
<feature type="transmembrane region" description="Helical" evidence="7">
    <location>
        <begin position="311"/>
        <end position="329"/>
    </location>
</feature>